<evidence type="ECO:0000256" key="5">
    <source>
        <dbReference type="PIRSR" id="PIRSR019543-2"/>
    </source>
</evidence>
<keyword evidence="8" id="KW-1185">Reference proteome</keyword>
<keyword evidence="3" id="KW-0560">Oxidoreductase</keyword>
<evidence type="ECO:0000256" key="3">
    <source>
        <dbReference type="ARBA" id="ARBA00023002"/>
    </source>
</evidence>
<proteinExistence type="inferred from homology"/>
<evidence type="ECO:0000256" key="4">
    <source>
        <dbReference type="ARBA" id="ARBA00023004"/>
    </source>
</evidence>
<organism evidence="7 8">
    <name type="scientific">Nocardioides albus</name>
    <dbReference type="NCBI Taxonomy" id="1841"/>
    <lineage>
        <taxon>Bacteria</taxon>
        <taxon>Bacillati</taxon>
        <taxon>Actinomycetota</taxon>
        <taxon>Actinomycetes</taxon>
        <taxon>Propionibacteriales</taxon>
        <taxon>Nocardioidaceae</taxon>
        <taxon>Nocardioides</taxon>
    </lineage>
</organism>
<dbReference type="InterPro" id="IPR003819">
    <property type="entry name" value="TauD/TfdA-like"/>
</dbReference>
<dbReference type="InterPro" id="IPR042098">
    <property type="entry name" value="TauD-like_sf"/>
</dbReference>
<evidence type="ECO:0000256" key="1">
    <source>
        <dbReference type="ARBA" id="ARBA00008425"/>
    </source>
</evidence>
<sequence>MGAKSVVTRVEMTPAESQAAAKLSESLLDRFQNPVASEFLETAPFLGGDIPISVAQALRAFRYGDATDALVISGLPVTAGPTPPHWNHPDAQAPHMADFWLALIMAQLGDAVSWSSLQGGQLVNNILPIQKQESLQTGHSSDVVLDLHIEDAFSNLRCDHLGLISLRNEDMVPTTAVGISSIDVTGPEYAPLFEARYVIRPDDEHLRNLREAGVNEGELLAAPTAVLSGSPQAPDVRLDPPYMSALPGDVEADRALQLLIMELSANVEDVALAPGEILIVDNHRALHGRKPFTARYDGTDRWLRRLTTVKDLRRSRVARSEASSRIIDPVLEPLPGSLELTGAGR</sequence>
<dbReference type="EMBL" id="JACHXG010000002">
    <property type="protein sequence ID" value="MBB3087840.1"/>
    <property type="molecule type" value="Genomic_DNA"/>
</dbReference>
<dbReference type="GO" id="GO:0005506">
    <property type="term" value="F:iron ion binding"/>
    <property type="evidence" value="ECO:0007669"/>
    <property type="project" value="InterPro"/>
</dbReference>
<keyword evidence="4 5" id="KW-0408">Iron</keyword>
<dbReference type="PIRSF" id="PIRSF019543">
    <property type="entry name" value="Clavaminate_syn"/>
    <property type="match status" value="1"/>
</dbReference>
<reference evidence="7 8" key="1">
    <citation type="submission" date="2020-08" db="EMBL/GenBank/DDBJ databases">
        <title>Genomic Encyclopedia of Type Strains, Phase III (KMG-III): the genomes of soil and plant-associated and newly described type strains.</title>
        <authorList>
            <person name="Whitman W."/>
        </authorList>
    </citation>
    <scope>NUCLEOTIDE SEQUENCE [LARGE SCALE GENOMIC DNA]</scope>
    <source>
        <strain evidence="7 8">CECT 3302</strain>
    </source>
</reference>
<dbReference type="SUPFAM" id="SSF51197">
    <property type="entry name" value="Clavaminate synthase-like"/>
    <property type="match status" value="1"/>
</dbReference>
<protein>
    <submittedName>
        <fullName evidence="7">Fe(II)/alpha-ketoglutarate-dependent arginine beta-hydroxylase</fullName>
    </submittedName>
</protein>
<gene>
    <name evidence="7" type="ORF">FHS12_000773</name>
</gene>
<evidence type="ECO:0000313" key="7">
    <source>
        <dbReference type="EMBL" id="MBB3087840.1"/>
    </source>
</evidence>
<accession>A0A7W5A1L0</accession>
<dbReference type="Proteomes" id="UP000577707">
    <property type="component" value="Unassembled WGS sequence"/>
</dbReference>
<dbReference type="Gene3D" id="3.60.130.10">
    <property type="entry name" value="Clavaminate synthase-like"/>
    <property type="match status" value="1"/>
</dbReference>
<comment type="similarity">
    <text evidence="1">Belongs to the clavaminate synthase family.</text>
</comment>
<dbReference type="Pfam" id="PF02668">
    <property type="entry name" value="TauD"/>
    <property type="match status" value="1"/>
</dbReference>
<dbReference type="RefSeq" id="WP_183542432.1">
    <property type="nucleotide sequence ID" value="NZ_BMQT01000004.1"/>
</dbReference>
<dbReference type="InterPro" id="IPR014503">
    <property type="entry name" value="Clavaminate_syn-like"/>
</dbReference>
<feature type="binding site" evidence="5">
    <location>
        <position position="287"/>
    </location>
    <ligand>
        <name>Fe cation</name>
        <dbReference type="ChEBI" id="CHEBI:24875"/>
    </ligand>
</feature>
<feature type="domain" description="TauD/TfdA-like" evidence="6">
    <location>
        <begin position="240"/>
        <end position="307"/>
    </location>
</feature>
<evidence type="ECO:0000259" key="6">
    <source>
        <dbReference type="Pfam" id="PF02668"/>
    </source>
</evidence>
<comment type="caution">
    <text evidence="7">The sequence shown here is derived from an EMBL/GenBank/DDBJ whole genome shotgun (WGS) entry which is preliminary data.</text>
</comment>
<dbReference type="GO" id="GO:0016491">
    <property type="term" value="F:oxidoreductase activity"/>
    <property type="evidence" value="ECO:0007669"/>
    <property type="project" value="UniProtKB-KW"/>
</dbReference>
<evidence type="ECO:0000313" key="8">
    <source>
        <dbReference type="Proteomes" id="UP000577707"/>
    </source>
</evidence>
<keyword evidence="2 5" id="KW-0479">Metal-binding</keyword>
<name>A0A7W5A1L0_9ACTN</name>
<evidence type="ECO:0000256" key="2">
    <source>
        <dbReference type="ARBA" id="ARBA00022723"/>
    </source>
</evidence>
<dbReference type="AlphaFoldDB" id="A0A7W5A1L0"/>